<accession>A0AAE0B7K2</accession>
<dbReference type="Proteomes" id="UP001281410">
    <property type="component" value="Unassembled WGS sequence"/>
</dbReference>
<protein>
    <submittedName>
        <fullName evidence="1">Uncharacterized protein</fullName>
    </submittedName>
</protein>
<organism evidence="1 2">
    <name type="scientific">Dipteronia sinensis</name>
    <dbReference type="NCBI Taxonomy" id="43782"/>
    <lineage>
        <taxon>Eukaryota</taxon>
        <taxon>Viridiplantae</taxon>
        <taxon>Streptophyta</taxon>
        <taxon>Embryophyta</taxon>
        <taxon>Tracheophyta</taxon>
        <taxon>Spermatophyta</taxon>
        <taxon>Magnoliopsida</taxon>
        <taxon>eudicotyledons</taxon>
        <taxon>Gunneridae</taxon>
        <taxon>Pentapetalae</taxon>
        <taxon>rosids</taxon>
        <taxon>malvids</taxon>
        <taxon>Sapindales</taxon>
        <taxon>Sapindaceae</taxon>
        <taxon>Hippocastanoideae</taxon>
        <taxon>Acereae</taxon>
        <taxon>Dipteronia</taxon>
    </lineage>
</organism>
<name>A0AAE0B7K2_9ROSI</name>
<dbReference type="EMBL" id="JANJYJ010000001">
    <property type="protein sequence ID" value="KAK3231478.1"/>
    <property type="molecule type" value="Genomic_DNA"/>
</dbReference>
<reference evidence="1" key="1">
    <citation type="journal article" date="2023" name="Plant J.">
        <title>Genome sequences and population genomics provide insights into the demographic history, inbreeding, and mutation load of two 'living fossil' tree species of Dipteronia.</title>
        <authorList>
            <person name="Feng Y."/>
            <person name="Comes H.P."/>
            <person name="Chen J."/>
            <person name="Zhu S."/>
            <person name="Lu R."/>
            <person name="Zhang X."/>
            <person name="Li P."/>
            <person name="Qiu J."/>
            <person name="Olsen K.M."/>
            <person name="Qiu Y."/>
        </authorList>
    </citation>
    <scope>NUCLEOTIDE SEQUENCE</scope>
    <source>
        <strain evidence="1">NBL</strain>
    </source>
</reference>
<evidence type="ECO:0000313" key="1">
    <source>
        <dbReference type="EMBL" id="KAK3231478.1"/>
    </source>
</evidence>
<proteinExistence type="predicted"/>
<sequence>MCCDDFLLGSLKCDDFRGNPNYVYDEIQSSNCIYLITCMRSFRSSIILVPGDRHQTTISTSSQETGLCKSSAEELRTTIEELLSIIQEIRFYGVELPVSRQFQLDRLS</sequence>
<comment type="caution">
    <text evidence="1">The sequence shown here is derived from an EMBL/GenBank/DDBJ whole genome shotgun (WGS) entry which is preliminary data.</text>
</comment>
<dbReference type="AlphaFoldDB" id="A0AAE0B7K2"/>
<keyword evidence="2" id="KW-1185">Reference proteome</keyword>
<evidence type="ECO:0000313" key="2">
    <source>
        <dbReference type="Proteomes" id="UP001281410"/>
    </source>
</evidence>
<gene>
    <name evidence="1" type="ORF">Dsin_003359</name>
</gene>